<proteinExistence type="predicted"/>
<keyword evidence="1" id="KW-1133">Transmembrane helix</keyword>
<dbReference type="Proteomes" id="UP000036923">
    <property type="component" value="Unassembled WGS sequence"/>
</dbReference>
<feature type="transmembrane region" description="Helical" evidence="1">
    <location>
        <begin position="6"/>
        <end position="25"/>
    </location>
</feature>
<accession>A0A0L6JR00</accession>
<evidence type="ECO:0000256" key="1">
    <source>
        <dbReference type="SAM" id="Phobius"/>
    </source>
</evidence>
<sequence>MEVLIYTALLGIILPVMSSILLYGFDTYKSNYNYIRQEDMVSNVSNLLRKDIEASKIIKIISDKELQLTFPDGKSKTWKFGSDNTLKVGTTIVAKDIDSSSCKFEKRVPSAPTPNWENKILVDEGYVVLTIKPIETNSKKFTNRNFSKPIITEFSVRYKEIQ</sequence>
<evidence type="ECO:0000313" key="2">
    <source>
        <dbReference type="EMBL" id="KNY28204.1"/>
    </source>
</evidence>
<dbReference type="STRING" id="398512.Bccel_3478"/>
<name>A0A0L6JR00_9FIRM</name>
<keyword evidence="1" id="KW-0812">Transmembrane</keyword>
<dbReference type="AlphaFoldDB" id="A0A0L6JR00"/>
<dbReference type="eggNOG" id="ENOG50333S5">
    <property type="taxonomic scope" value="Bacteria"/>
</dbReference>
<dbReference type="EMBL" id="LGTC01000001">
    <property type="protein sequence ID" value="KNY28204.1"/>
    <property type="molecule type" value="Genomic_DNA"/>
</dbReference>
<comment type="caution">
    <text evidence="2">The sequence shown here is derived from an EMBL/GenBank/DDBJ whole genome shotgun (WGS) entry which is preliminary data.</text>
</comment>
<protein>
    <submittedName>
        <fullName evidence="2">Uncharacterized protein</fullName>
    </submittedName>
</protein>
<keyword evidence="3" id="KW-1185">Reference proteome</keyword>
<gene>
    <name evidence="2" type="ORF">Bccel_3478</name>
</gene>
<keyword evidence="1" id="KW-0472">Membrane</keyword>
<organism evidence="2 3">
    <name type="scientific">Pseudobacteroides cellulosolvens ATCC 35603 = DSM 2933</name>
    <dbReference type="NCBI Taxonomy" id="398512"/>
    <lineage>
        <taxon>Bacteria</taxon>
        <taxon>Bacillati</taxon>
        <taxon>Bacillota</taxon>
        <taxon>Clostridia</taxon>
        <taxon>Eubacteriales</taxon>
        <taxon>Oscillospiraceae</taxon>
        <taxon>Pseudobacteroides</taxon>
    </lineage>
</organism>
<reference evidence="3" key="1">
    <citation type="submission" date="2015-07" db="EMBL/GenBank/DDBJ databases">
        <title>Near-Complete Genome Sequence of the Cellulolytic Bacterium Bacteroides (Pseudobacteroides) cellulosolvens ATCC 35603.</title>
        <authorList>
            <person name="Dassa B."/>
            <person name="Utturkar S.M."/>
            <person name="Klingeman D.M."/>
            <person name="Hurt R.A."/>
            <person name="Keller M."/>
            <person name="Xu J."/>
            <person name="Reddy Y.H.K."/>
            <person name="Borovok I."/>
            <person name="Grinberg I.R."/>
            <person name="Lamed R."/>
            <person name="Zhivin O."/>
            <person name="Bayer E.A."/>
            <person name="Brown S.D."/>
        </authorList>
    </citation>
    <scope>NUCLEOTIDE SEQUENCE [LARGE SCALE GENOMIC DNA]</scope>
    <source>
        <strain evidence="3">DSM 2933</strain>
    </source>
</reference>
<evidence type="ECO:0000313" key="3">
    <source>
        <dbReference type="Proteomes" id="UP000036923"/>
    </source>
</evidence>